<sequence length="307" mass="34391">MSKDPASLPFLVRARYFTGNLFVRGLIGLAQLVPYQWRVPMMGWLTARLAPLAGFDVRVRDNLALTCPYMPETEVRRLVRAVPDNVGRTMIELYSGTAFLDRAAASPISGPGLAGLQEARTNGRPAILISGHFGNYIAARASLMARGFEMGGLYRRMKNPYFNRHYVRALEETGRPMFEQGRRGMMEMVRHLKHGGTIAIIGDQHVYGGHELQFFGQPAMTSVVPAELALKYDAALIPIYAIRQPDGLSFRIEAQAAIPHSDPVTMTQTINDGLEALVRDHMDQWFWIHRRWKAVGGQALQPETNDR</sequence>
<keyword evidence="6 7" id="KW-0012">Acyltransferase</keyword>
<keyword evidence="8" id="KW-1185">Reference proteome</keyword>
<keyword evidence="2" id="KW-1003">Cell membrane</keyword>
<dbReference type="CDD" id="cd07984">
    <property type="entry name" value="LPLAT_LABLAT-like"/>
    <property type="match status" value="1"/>
</dbReference>
<evidence type="ECO:0000256" key="3">
    <source>
        <dbReference type="ARBA" id="ARBA00022519"/>
    </source>
</evidence>
<evidence type="ECO:0000256" key="1">
    <source>
        <dbReference type="ARBA" id="ARBA00004533"/>
    </source>
</evidence>
<dbReference type="Pfam" id="PF03279">
    <property type="entry name" value="Lip_A_acyltrans"/>
    <property type="match status" value="1"/>
</dbReference>
<dbReference type="GO" id="GO:0005886">
    <property type="term" value="C:plasma membrane"/>
    <property type="evidence" value="ECO:0007669"/>
    <property type="project" value="UniProtKB-SubCell"/>
</dbReference>
<accession>A0A934HT31</accession>
<dbReference type="PANTHER" id="PTHR30606:SF10">
    <property type="entry name" value="PHOSPHATIDYLINOSITOL MANNOSIDE ACYLTRANSFERASE"/>
    <property type="match status" value="1"/>
</dbReference>
<evidence type="ECO:0000256" key="6">
    <source>
        <dbReference type="ARBA" id="ARBA00023315"/>
    </source>
</evidence>
<dbReference type="Proteomes" id="UP000613255">
    <property type="component" value="Unassembled WGS sequence"/>
</dbReference>
<reference evidence="7" key="1">
    <citation type="submission" date="2020-12" db="EMBL/GenBank/DDBJ databases">
        <title>Pontibaca salina gen. nov., sp. nov., isolated from marine sediment.</title>
        <authorList>
            <person name="Bo J."/>
            <person name="Wang S."/>
            <person name="Song X."/>
            <person name="Du Z."/>
        </authorList>
    </citation>
    <scope>NUCLEOTIDE SEQUENCE</scope>
    <source>
        <strain evidence="7">S1109L</strain>
    </source>
</reference>
<name>A0A934HT31_9RHOB</name>
<keyword evidence="3" id="KW-0997">Cell inner membrane</keyword>
<dbReference type="InterPro" id="IPR004960">
    <property type="entry name" value="LipA_acyltrans"/>
</dbReference>
<dbReference type="EMBL" id="JAEIJD010000002">
    <property type="protein sequence ID" value="MBI6629109.1"/>
    <property type="molecule type" value="Genomic_DNA"/>
</dbReference>
<protein>
    <submittedName>
        <fullName evidence="7">Lysophospholipid acyltransferase family protein</fullName>
    </submittedName>
</protein>
<dbReference type="GO" id="GO:0016746">
    <property type="term" value="F:acyltransferase activity"/>
    <property type="evidence" value="ECO:0007669"/>
    <property type="project" value="UniProtKB-KW"/>
</dbReference>
<comment type="subcellular location">
    <subcellularLocation>
        <location evidence="1">Cell inner membrane</location>
    </subcellularLocation>
</comment>
<proteinExistence type="predicted"/>
<keyword evidence="4" id="KW-0808">Transferase</keyword>
<comment type="caution">
    <text evidence="7">The sequence shown here is derived from an EMBL/GenBank/DDBJ whole genome shotgun (WGS) entry which is preliminary data.</text>
</comment>
<dbReference type="GO" id="GO:0009247">
    <property type="term" value="P:glycolipid biosynthetic process"/>
    <property type="evidence" value="ECO:0007669"/>
    <property type="project" value="UniProtKB-ARBA"/>
</dbReference>
<evidence type="ECO:0000313" key="8">
    <source>
        <dbReference type="Proteomes" id="UP000613255"/>
    </source>
</evidence>
<evidence type="ECO:0000256" key="4">
    <source>
        <dbReference type="ARBA" id="ARBA00022679"/>
    </source>
</evidence>
<organism evidence="7 8">
    <name type="scientific">Pontibaca salina</name>
    <dbReference type="NCBI Taxonomy" id="2795731"/>
    <lineage>
        <taxon>Bacteria</taxon>
        <taxon>Pseudomonadati</taxon>
        <taxon>Pseudomonadota</taxon>
        <taxon>Alphaproteobacteria</taxon>
        <taxon>Rhodobacterales</taxon>
        <taxon>Roseobacteraceae</taxon>
        <taxon>Pontibaca</taxon>
    </lineage>
</organism>
<evidence type="ECO:0000313" key="7">
    <source>
        <dbReference type="EMBL" id="MBI6629109.1"/>
    </source>
</evidence>
<dbReference type="PANTHER" id="PTHR30606">
    <property type="entry name" value="LIPID A BIOSYNTHESIS LAUROYL ACYLTRANSFERASE"/>
    <property type="match status" value="1"/>
</dbReference>
<evidence type="ECO:0000256" key="5">
    <source>
        <dbReference type="ARBA" id="ARBA00023136"/>
    </source>
</evidence>
<dbReference type="AlphaFoldDB" id="A0A934HT31"/>
<keyword evidence="5" id="KW-0472">Membrane</keyword>
<dbReference type="RefSeq" id="WP_198685118.1">
    <property type="nucleotide sequence ID" value="NZ_JAEIJD010000002.1"/>
</dbReference>
<evidence type="ECO:0000256" key="2">
    <source>
        <dbReference type="ARBA" id="ARBA00022475"/>
    </source>
</evidence>
<gene>
    <name evidence="7" type="ORF">JAO82_04360</name>
</gene>